<comment type="caution">
    <text evidence="2">The sequence shown here is derived from an EMBL/GenBank/DDBJ whole genome shotgun (WGS) entry which is preliminary data.</text>
</comment>
<keyword evidence="1" id="KW-0732">Signal</keyword>
<evidence type="ECO:0000313" key="2">
    <source>
        <dbReference type="EMBL" id="MBD2701869.1"/>
    </source>
</evidence>
<evidence type="ECO:0000256" key="1">
    <source>
        <dbReference type="SAM" id="SignalP"/>
    </source>
</evidence>
<dbReference type="RefSeq" id="WP_190887724.1">
    <property type="nucleotide sequence ID" value="NZ_JACWZY010000011.1"/>
</dbReference>
<evidence type="ECO:0000313" key="3">
    <source>
        <dbReference type="Proteomes" id="UP000598820"/>
    </source>
</evidence>
<dbReference type="EMBL" id="JACWZY010000011">
    <property type="protein sequence ID" value="MBD2701869.1"/>
    <property type="molecule type" value="Genomic_DNA"/>
</dbReference>
<accession>A0A926XW61</accession>
<feature type="chain" id="PRO_5037151612" description="Bulb-type lectin domain-containing protein" evidence="1">
    <location>
        <begin position="20"/>
        <end position="553"/>
    </location>
</feature>
<dbReference type="AlphaFoldDB" id="A0A926XW61"/>
<name>A0A926XW61_9BACT</name>
<evidence type="ECO:0008006" key="4">
    <source>
        <dbReference type="Google" id="ProtNLM"/>
    </source>
</evidence>
<keyword evidence="3" id="KW-1185">Reference proteome</keyword>
<dbReference type="Proteomes" id="UP000598820">
    <property type="component" value="Unassembled WGS sequence"/>
</dbReference>
<reference evidence="2" key="1">
    <citation type="submission" date="2020-09" db="EMBL/GenBank/DDBJ databases">
        <authorList>
            <person name="Kim M.K."/>
        </authorList>
    </citation>
    <scope>NUCLEOTIDE SEQUENCE</scope>
    <source>
        <strain evidence="2">BT702</strain>
    </source>
</reference>
<protein>
    <recommendedName>
        <fullName evidence="4">Bulb-type lectin domain-containing protein</fullName>
    </recommendedName>
</protein>
<organism evidence="2 3">
    <name type="scientific">Spirosoma profusum</name>
    <dbReference type="NCBI Taxonomy" id="2771354"/>
    <lineage>
        <taxon>Bacteria</taxon>
        <taxon>Pseudomonadati</taxon>
        <taxon>Bacteroidota</taxon>
        <taxon>Cytophagia</taxon>
        <taxon>Cytophagales</taxon>
        <taxon>Cytophagaceae</taxon>
        <taxon>Spirosoma</taxon>
    </lineage>
</organism>
<feature type="signal peptide" evidence="1">
    <location>
        <begin position="1"/>
        <end position="19"/>
    </location>
</feature>
<sequence length="553" mass="59930">MKKLYLLLLSCLSFTTSDAQISLIKAFSTSTTQAGPFESINNIVLFNVNGALWRSDGTNQGTFQLVASVKLDDYSLRRCNIGNVVFFWANSLTELWKTDGTIAGTVLVKAFPQGRFYDSMVNLNGLLLFSYYTSATGAEIWRSDGTEAGTTMVTELGPGVSDGITGYTYSQPTVLDGYFYFSGPPVPTDPGFGNRTTLYRTDGTASGTSRVANSGYIIKPGYVWNGRLIYTASYPYTDTFPACGQPTTPITIYVTVLMVVENGVASVLKYGASVNHCGKLYPGGGTFANTFKYVKSTNYLYFRAQPENSPNFNLWRTDGTTAGTIPLTDFASGNNEGPPFYEFEVHTVPDFGFTNTAYFPIHTTQTGTELWRSDGTSTGTYLLKDINPGPTGSGKSDYKTGPADFKTVNGITYFFAKDDSHGVELWKTDGSTSGTQLVQDLNPGTASQPNSGTPFDNYNGITVGNTYYFYGDNGSQKGLFAVLPPDMYSIKAGNWNDPTVWSGNRLPLGTDKITLNHVVTLPSGYTGQALRLIYSPSGQLIVNSSGKIQLGIN</sequence>
<proteinExistence type="predicted"/>
<gene>
    <name evidence="2" type="ORF">IC229_14560</name>
</gene>